<evidence type="ECO:0000256" key="4">
    <source>
        <dbReference type="ARBA" id="ARBA00022741"/>
    </source>
</evidence>
<dbReference type="SUPFAM" id="SSF52540">
    <property type="entry name" value="P-loop containing nucleoside triphosphate hydrolases"/>
    <property type="match status" value="1"/>
</dbReference>
<sequence>MIYKATHPRKVRGESVHQPLSEKIKQNQTNLKTISTSEMHEKLKKQSCLIDPKSLFIGNLDTKNLIQSEYFLPNTDCFVEGPDVKELSERIKLWIGTGYPVHLIGPTGCGKTSLVMHIAKEIGRPVVWINGDDALTTKDLTGGYAQIKQESMRDHYIHNVIKSADIIKPEWIDNPLAIACKYGCTFVYNEFSRAKPTANNVLLSVFEEGILELPSKFGQERYLKVHPEFRAILTSNSIEYAGIHAPQDALLDRMVGIYMDYYSLETEIDIVRKHTNIPYEEAKNIVFVIRKIREQVNEVQKPGTRAAIMVGKAMKQLNGNAEKYYNQLFIDVIATKTGSNVDLFQKEKLVNNVISQLT</sequence>
<dbReference type="AlphaFoldDB" id="A0A2A2HUL9"/>
<dbReference type="GO" id="GO:0005524">
    <property type="term" value="F:ATP binding"/>
    <property type="evidence" value="ECO:0007669"/>
    <property type="project" value="UniProtKB-KW"/>
</dbReference>
<comment type="catalytic activity">
    <reaction evidence="9">
        <text>ATP + H2O = ADP + phosphate + H(+)</text>
        <dbReference type="Rhea" id="RHEA:13065"/>
        <dbReference type="ChEBI" id="CHEBI:15377"/>
        <dbReference type="ChEBI" id="CHEBI:15378"/>
        <dbReference type="ChEBI" id="CHEBI:30616"/>
        <dbReference type="ChEBI" id="CHEBI:43474"/>
        <dbReference type="ChEBI" id="CHEBI:456216"/>
    </reaction>
</comment>
<dbReference type="GO" id="GO:0000027">
    <property type="term" value="P:ribosomal large subunit assembly"/>
    <property type="evidence" value="ECO:0007669"/>
    <property type="project" value="TreeGrafter"/>
</dbReference>
<dbReference type="GO" id="GO:0005737">
    <property type="term" value="C:cytoplasm"/>
    <property type="evidence" value="ECO:0007669"/>
    <property type="project" value="UniProtKB-SubCell"/>
</dbReference>
<protein>
    <submittedName>
        <fullName evidence="12">Gas vesicle protein GvpN</fullName>
    </submittedName>
</protein>
<evidence type="ECO:0000256" key="9">
    <source>
        <dbReference type="ARBA" id="ARBA00049360"/>
    </source>
</evidence>
<comment type="subcellular location">
    <subcellularLocation>
        <location evidence="1">Cytoplasm</location>
    </subcellularLocation>
    <subcellularLocation>
        <location evidence="8">Gas vesicle</location>
    </subcellularLocation>
</comment>
<evidence type="ECO:0000256" key="1">
    <source>
        <dbReference type="ARBA" id="ARBA00004496"/>
    </source>
</evidence>
<evidence type="ECO:0000256" key="6">
    <source>
        <dbReference type="ARBA" id="ARBA00022840"/>
    </source>
</evidence>
<dbReference type="InterPro" id="IPR027417">
    <property type="entry name" value="P-loop_NTPase"/>
</dbReference>
<evidence type="ECO:0000313" key="13">
    <source>
        <dbReference type="Proteomes" id="UP000218164"/>
    </source>
</evidence>
<proteinExistence type="inferred from homology"/>
<comment type="caution">
    <text evidence="12">The sequence shown here is derived from an EMBL/GenBank/DDBJ whole genome shotgun (WGS) entry which is preliminary data.</text>
</comment>
<gene>
    <name evidence="12" type="ORF">ASJ81_18925</name>
</gene>
<feature type="compositionally biased region" description="Basic residues" evidence="10">
    <location>
        <begin position="1"/>
        <end position="10"/>
    </location>
</feature>
<keyword evidence="3" id="KW-0963">Cytoplasm</keyword>
<dbReference type="GO" id="GO:0016887">
    <property type="term" value="F:ATP hydrolysis activity"/>
    <property type="evidence" value="ECO:0007669"/>
    <property type="project" value="InterPro"/>
</dbReference>
<dbReference type="RefSeq" id="WP_095644084.1">
    <property type="nucleotide sequence ID" value="NZ_LMVP01000129.1"/>
</dbReference>
<evidence type="ECO:0000256" key="3">
    <source>
        <dbReference type="ARBA" id="ARBA00022490"/>
    </source>
</evidence>
<evidence type="ECO:0000256" key="5">
    <source>
        <dbReference type="ARBA" id="ARBA00022801"/>
    </source>
</evidence>
<dbReference type="InterPro" id="IPR011704">
    <property type="entry name" value="ATPase_dyneun-rel_AAA"/>
</dbReference>
<dbReference type="OrthoDB" id="45425at2157"/>
<name>A0A2A2HUL9_9EURY</name>
<keyword evidence="4" id="KW-0547">Nucleotide-binding</keyword>
<keyword evidence="7" id="KW-0304">Gas vesicle</keyword>
<dbReference type="Pfam" id="PF07728">
    <property type="entry name" value="AAA_5"/>
    <property type="match status" value="1"/>
</dbReference>
<evidence type="ECO:0000256" key="10">
    <source>
        <dbReference type="SAM" id="MobiDB-lite"/>
    </source>
</evidence>
<organism evidence="12 13">
    <name type="scientific">Methanosarcina spelaei</name>
    <dbReference type="NCBI Taxonomy" id="1036679"/>
    <lineage>
        <taxon>Archaea</taxon>
        <taxon>Methanobacteriati</taxon>
        <taxon>Methanobacteriota</taxon>
        <taxon>Stenosarchaea group</taxon>
        <taxon>Methanomicrobia</taxon>
        <taxon>Methanosarcinales</taxon>
        <taxon>Methanosarcinaceae</taxon>
        <taxon>Methanosarcina</taxon>
    </lineage>
</organism>
<dbReference type="GO" id="GO:0031412">
    <property type="term" value="P:gas vesicle organization"/>
    <property type="evidence" value="ECO:0007669"/>
    <property type="project" value="InterPro"/>
</dbReference>
<dbReference type="PANTHER" id="PTHR48103">
    <property type="entry name" value="MIDASIN-RELATED"/>
    <property type="match status" value="1"/>
</dbReference>
<evidence type="ECO:0000256" key="8">
    <source>
        <dbReference type="ARBA" id="ARBA00035108"/>
    </source>
</evidence>
<accession>A0A2A2HUL9</accession>
<keyword evidence="13" id="KW-1185">Reference proteome</keyword>
<dbReference type="GO" id="GO:0030687">
    <property type="term" value="C:preribosome, large subunit precursor"/>
    <property type="evidence" value="ECO:0007669"/>
    <property type="project" value="TreeGrafter"/>
</dbReference>
<evidence type="ECO:0000313" key="12">
    <source>
        <dbReference type="EMBL" id="PAV13092.1"/>
    </source>
</evidence>
<feature type="compositionally biased region" description="Basic and acidic residues" evidence="10">
    <location>
        <begin position="11"/>
        <end position="20"/>
    </location>
</feature>
<dbReference type="GO" id="GO:0031411">
    <property type="term" value="C:gas vesicle"/>
    <property type="evidence" value="ECO:0007669"/>
    <property type="project" value="UniProtKB-SubCell"/>
</dbReference>
<dbReference type="Proteomes" id="UP000218164">
    <property type="component" value="Unassembled WGS sequence"/>
</dbReference>
<dbReference type="Gene3D" id="3.40.50.300">
    <property type="entry name" value="P-loop containing nucleotide triphosphate hydrolases"/>
    <property type="match status" value="1"/>
</dbReference>
<dbReference type="InterPro" id="IPR013462">
    <property type="entry name" value="Gas-vesicle_GvpN"/>
</dbReference>
<keyword evidence="6" id="KW-0067">ATP-binding</keyword>
<dbReference type="PANTHER" id="PTHR48103:SF2">
    <property type="entry name" value="MIDASIN"/>
    <property type="match status" value="1"/>
</dbReference>
<dbReference type="InterPro" id="IPR003593">
    <property type="entry name" value="AAA+_ATPase"/>
</dbReference>
<comment type="similarity">
    <text evidence="2">Belongs to the CbbQ/NirQ/NorQ/GpvN family.</text>
</comment>
<dbReference type="NCBIfam" id="TIGR02640">
    <property type="entry name" value="gas_vesic_GvpN"/>
    <property type="match status" value="1"/>
</dbReference>
<dbReference type="EMBL" id="LMVP01000129">
    <property type="protein sequence ID" value="PAV13092.1"/>
    <property type="molecule type" value="Genomic_DNA"/>
</dbReference>
<evidence type="ECO:0000256" key="7">
    <source>
        <dbReference type="ARBA" id="ARBA00022987"/>
    </source>
</evidence>
<keyword evidence="5" id="KW-0378">Hydrolase</keyword>
<evidence type="ECO:0000256" key="2">
    <source>
        <dbReference type="ARBA" id="ARBA00009417"/>
    </source>
</evidence>
<dbReference type="SMART" id="SM00382">
    <property type="entry name" value="AAA"/>
    <property type="match status" value="1"/>
</dbReference>
<feature type="region of interest" description="Disordered" evidence="10">
    <location>
        <begin position="1"/>
        <end position="20"/>
    </location>
</feature>
<feature type="domain" description="AAA+ ATPase" evidence="11">
    <location>
        <begin position="97"/>
        <end position="265"/>
    </location>
</feature>
<reference evidence="12 13" key="1">
    <citation type="journal article" date="2017" name="BMC Genomics">
        <title>Genomic analysis of methanogenic archaea reveals a shift towards energy conservation.</title>
        <authorList>
            <person name="Gilmore S.P."/>
            <person name="Henske J.K."/>
            <person name="Sexton J.A."/>
            <person name="Solomon K.V."/>
            <person name="Seppala S."/>
            <person name="Yoo J.I."/>
            <person name="Huyett L.M."/>
            <person name="Pressman A."/>
            <person name="Cogan J.Z."/>
            <person name="Kivenson V."/>
            <person name="Peng X."/>
            <person name="Tan Y."/>
            <person name="Valentine D.L."/>
            <person name="O'Malley M.A."/>
        </authorList>
    </citation>
    <scope>NUCLEOTIDE SEQUENCE [LARGE SCALE GENOMIC DNA]</scope>
    <source>
        <strain evidence="12 13">MC-15</strain>
    </source>
</reference>
<evidence type="ECO:0000259" key="11">
    <source>
        <dbReference type="SMART" id="SM00382"/>
    </source>
</evidence>